<dbReference type="EMBL" id="NTJZ01000010">
    <property type="protein sequence ID" value="PDH33165.1"/>
    <property type="molecule type" value="Genomic_DNA"/>
</dbReference>
<evidence type="ECO:0000256" key="8">
    <source>
        <dbReference type="ARBA" id="ARBA00031155"/>
    </source>
</evidence>
<evidence type="ECO:0000313" key="10">
    <source>
        <dbReference type="EMBL" id="PDH33165.1"/>
    </source>
</evidence>
<dbReference type="CDD" id="cd04730">
    <property type="entry name" value="NPD_like"/>
    <property type="match status" value="1"/>
</dbReference>
<keyword evidence="5" id="KW-0288">FMN</keyword>
<dbReference type="Gene3D" id="3.20.20.70">
    <property type="entry name" value="Aldolase class I"/>
    <property type="match status" value="1"/>
</dbReference>
<comment type="caution">
    <text evidence="10">The sequence shown here is derived from an EMBL/GenBank/DDBJ whole genome shotgun (WGS) entry which is preliminary data.</text>
</comment>
<dbReference type="AlphaFoldDB" id="A0A2A5W9F7"/>
<evidence type="ECO:0000256" key="9">
    <source>
        <dbReference type="ARBA" id="ARBA00049401"/>
    </source>
</evidence>
<gene>
    <name evidence="10" type="ORF">CNF02_09445</name>
</gene>
<dbReference type="PANTHER" id="PTHR42747">
    <property type="entry name" value="NITRONATE MONOOXYGENASE-RELATED"/>
    <property type="match status" value="1"/>
</dbReference>
<comment type="catalytic activity">
    <reaction evidence="9">
        <text>3 propionate 3-nitronate + 3 O2 + H2O = 3 3-oxopropanoate + 2 nitrate + nitrite + H2O2 + 3 H(+)</text>
        <dbReference type="Rhea" id="RHEA:57332"/>
        <dbReference type="ChEBI" id="CHEBI:15377"/>
        <dbReference type="ChEBI" id="CHEBI:15378"/>
        <dbReference type="ChEBI" id="CHEBI:15379"/>
        <dbReference type="ChEBI" id="CHEBI:16240"/>
        <dbReference type="ChEBI" id="CHEBI:16301"/>
        <dbReference type="ChEBI" id="CHEBI:17632"/>
        <dbReference type="ChEBI" id="CHEBI:33190"/>
        <dbReference type="ChEBI" id="CHEBI:136067"/>
    </reaction>
</comment>
<protein>
    <recommendedName>
        <fullName evidence="8">Propionate 3-nitronate monooxygenase</fullName>
    </recommendedName>
</protein>
<evidence type="ECO:0000313" key="11">
    <source>
        <dbReference type="Proteomes" id="UP000219329"/>
    </source>
</evidence>
<dbReference type="GO" id="GO:0018580">
    <property type="term" value="F:nitronate monooxygenase activity"/>
    <property type="evidence" value="ECO:0007669"/>
    <property type="project" value="InterPro"/>
</dbReference>
<reference evidence="10 11" key="1">
    <citation type="submission" date="2017-08" db="EMBL/GenBank/DDBJ databases">
        <title>Fine stratification of microbial communities through a metagenomic profile of the photic zone.</title>
        <authorList>
            <person name="Haro-Moreno J.M."/>
            <person name="Lopez-Perez M."/>
            <person name="De La Torre J."/>
            <person name="Picazo A."/>
            <person name="Camacho A."/>
            <person name="Rodriguez-Valera F."/>
        </authorList>
    </citation>
    <scope>NUCLEOTIDE SEQUENCE [LARGE SCALE GENOMIC DNA]</scope>
    <source>
        <strain evidence="10">MED-G28</strain>
    </source>
</reference>
<proteinExistence type="inferred from homology"/>
<evidence type="ECO:0000256" key="4">
    <source>
        <dbReference type="ARBA" id="ARBA00022630"/>
    </source>
</evidence>
<name>A0A2A5W9F7_9GAMM</name>
<evidence type="ECO:0000256" key="7">
    <source>
        <dbReference type="ARBA" id="ARBA00023033"/>
    </source>
</evidence>
<evidence type="ECO:0000256" key="3">
    <source>
        <dbReference type="ARBA" id="ARBA00022575"/>
    </source>
</evidence>
<keyword evidence="7 10" id="KW-0503">Monooxygenase</keyword>
<keyword evidence="3" id="KW-0216">Detoxification</keyword>
<dbReference type="InterPro" id="IPR013785">
    <property type="entry name" value="Aldolase_TIM"/>
</dbReference>
<comment type="similarity">
    <text evidence="2">Belongs to the nitronate monooxygenase family. NMO class I subfamily.</text>
</comment>
<evidence type="ECO:0000256" key="2">
    <source>
        <dbReference type="ARBA" id="ARBA00009881"/>
    </source>
</evidence>
<sequence>MKKLENHIPIIQAPMAGYTTPELVAAVSNAGAIGSFGFAFSNAERIDSDLSEARKLTDKSINANFFVFAEQHAPSDKDCKIAIDVLGRLPLAADITYQSLSAPFSPSLERQLEPIWEHKPEFLTFHFGLPPKYILQKAQSLGMCVGVTATCLEEAEAIENHGADFVVAQGMQAGGHRGTFSIDGGGDQKLLTFDLLKILKENCLLPIVCAGGIMNGGDIVTYLNEGAAAVQMGTSFLCCDEAGTSPLHKKYVLEERQRKTVYTKGFSGRWAQSIENEFTSSMECKYVLPFPLQNTLTNPLRKFAVKTGNGEYQSLWAGTEFKKARALPAAELISQLVSEMGGS</sequence>
<evidence type="ECO:0000256" key="1">
    <source>
        <dbReference type="ARBA" id="ARBA00001917"/>
    </source>
</evidence>
<evidence type="ECO:0000256" key="5">
    <source>
        <dbReference type="ARBA" id="ARBA00022643"/>
    </source>
</evidence>
<comment type="cofactor">
    <cofactor evidence="1">
        <name>FMN</name>
        <dbReference type="ChEBI" id="CHEBI:58210"/>
    </cofactor>
</comment>
<dbReference type="SUPFAM" id="SSF51412">
    <property type="entry name" value="Inosine monophosphate dehydrogenase (IMPDH)"/>
    <property type="match status" value="1"/>
</dbReference>
<keyword evidence="4" id="KW-0285">Flavoprotein</keyword>
<accession>A0A2A5W9F7</accession>
<dbReference type="Pfam" id="PF03060">
    <property type="entry name" value="NMO"/>
    <property type="match status" value="1"/>
</dbReference>
<dbReference type="PANTHER" id="PTHR42747:SF3">
    <property type="entry name" value="NITRONATE MONOOXYGENASE-RELATED"/>
    <property type="match status" value="1"/>
</dbReference>
<dbReference type="GO" id="GO:0009636">
    <property type="term" value="P:response to toxic substance"/>
    <property type="evidence" value="ECO:0007669"/>
    <property type="project" value="UniProtKB-KW"/>
</dbReference>
<keyword evidence="6" id="KW-0560">Oxidoreductase</keyword>
<organism evidence="10 11">
    <name type="scientific">OM182 bacterium MED-G28</name>
    <dbReference type="NCBI Taxonomy" id="1986256"/>
    <lineage>
        <taxon>Bacteria</taxon>
        <taxon>Pseudomonadati</taxon>
        <taxon>Pseudomonadota</taxon>
        <taxon>Gammaproteobacteria</taxon>
        <taxon>OMG group</taxon>
        <taxon>OM182 clade</taxon>
    </lineage>
</organism>
<dbReference type="InterPro" id="IPR004136">
    <property type="entry name" value="NMO"/>
</dbReference>
<evidence type="ECO:0000256" key="6">
    <source>
        <dbReference type="ARBA" id="ARBA00023002"/>
    </source>
</evidence>
<dbReference type="Proteomes" id="UP000219329">
    <property type="component" value="Unassembled WGS sequence"/>
</dbReference>